<dbReference type="Gramene" id="rna-CFP56_64404">
    <property type="protein sequence ID" value="cds-POE78799.1"/>
    <property type="gene ID" value="gene-CFP56_64404"/>
</dbReference>
<keyword evidence="4" id="KW-1185">Reference proteome</keyword>
<gene>
    <name evidence="3" type="primary">SKIP23_4</name>
    <name evidence="3" type="ORF">CFP56_001787</name>
</gene>
<proteinExistence type="predicted"/>
<evidence type="ECO:0000259" key="2">
    <source>
        <dbReference type="Pfam" id="PF03478"/>
    </source>
</evidence>
<protein>
    <submittedName>
        <fullName evidence="3">F-box protein skip23</fullName>
    </submittedName>
</protein>
<dbReference type="InterPro" id="IPR005174">
    <property type="entry name" value="KIB1-4_b-propeller"/>
</dbReference>
<organism evidence="3 4">
    <name type="scientific">Quercus suber</name>
    <name type="common">Cork oak</name>
    <dbReference type="NCBI Taxonomy" id="58331"/>
    <lineage>
        <taxon>Eukaryota</taxon>
        <taxon>Viridiplantae</taxon>
        <taxon>Streptophyta</taxon>
        <taxon>Embryophyta</taxon>
        <taxon>Tracheophyta</taxon>
        <taxon>Spermatophyta</taxon>
        <taxon>Magnoliopsida</taxon>
        <taxon>eudicotyledons</taxon>
        <taxon>Gunneridae</taxon>
        <taxon>Pentapetalae</taxon>
        <taxon>rosids</taxon>
        <taxon>fabids</taxon>
        <taxon>Fagales</taxon>
        <taxon>Fagaceae</taxon>
        <taxon>Quercus</taxon>
    </lineage>
</organism>
<feature type="domain" description="KIB1-4 beta-propeller" evidence="2">
    <location>
        <begin position="52"/>
        <end position="348"/>
    </location>
</feature>
<reference evidence="3 4" key="1">
    <citation type="journal article" date="2018" name="Sci. Data">
        <title>The draft genome sequence of cork oak.</title>
        <authorList>
            <person name="Ramos A.M."/>
            <person name="Usie A."/>
            <person name="Barbosa P."/>
            <person name="Barros P.M."/>
            <person name="Capote T."/>
            <person name="Chaves I."/>
            <person name="Simoes F."/>
            <person name="Abreu I."/>
            <person name="Carrasquinho I."/>
            <person name="Faro C."/>
            <person name="Guimaraes J.B."/>
            <person name="Mendonca D."/>
            <person name="Nobrega F."/>
            <person name="Rodrigues L."/>
            <person name="Saibo N.J.M."/>
            <person name="Varela M.C."/>
            <person name="Egas C."/>
            <person name="Matos J."/>
            <person name="Miguel C.M."/>
            <person name="Oliveira M.M."/>
            <person name="Ricardo C.P."/>
            <person name="Goncalves S."/>
        </authorList>
    </citation>
    <scope>NUCLEOTIDE SEQUENCE [LARGE SCALE GENOMIC DNA]</scope>
    <source>
        <strain evidence="4">cv. HL8</strain>
    </source>
</reference>
<dbReference type="InterPro" id="IPR050942">
    <property type="entry name" value="F-box_BR-signaling"/>
</dbReference>
<accession>A0AAW0LGJ1</accession>
<dbReference type="Proteomes" id="UP000237347">
    <property type="component" value="Unassembled WGS sequence"/>
</dbReference>
<dbReference type="PANTHER" id="PTHR44259:SF93">
    <property type="entry name" value="PROTEIN, PUTATIVE (DUF295)-RELATED"/>
    <property type="match status" value="1"/>
</dbReference>
<evidence type="ECO:0000313" key="3">
    <source>
        <dbReference type="EMBL" id="KAK7850013.1"/>
    </source>
</evidence>
<comment type="caution">
    <text evidence="3">The sequence shown here is derived from an EMBL/GenBank/DDBJ whole genome shotgun (WGS) entry which is preliminary data.</text>
</comment>
<keyword evidence="1" id="KW-0175">Coiled coil</keyword>
<feature type="coiled-coil region" evidence="1">
    <location>
        <begin position="241"/>
        <end position="275"/>
    </location>
</feature>
<dbReference type="Pfam" id="PF03478">
    <property type="entry name" value="Beta-prop_KIB1-4"/>
    <property type="match status" value="1"/>
</dbReference>
<evidence type="ECO:0000313" key="4">
    <source>
        <dbReference type="Proteomes" id="UP000237347"/>
    </source>
</evidence>
<evidence type="ECO:0000256" key="1">
    <source>
        <dbReference type="SAM" id="Coils"/>
    </source>
</evidence>
<dbReference type="EMBL" id="PKMF04000106">
    <property type="protein sequence ID" value="KAK7850013.1"/>
    <property type="molecule type" value="Genomic_DNA"/>
</dbReference>
<dbReference type="PANTHER" id="PTHR44259">
    <property type="entry name" value="OS07G0183000 PROTEIN-RELATED"/>
    <property type="match status" value="1"/>
</dbReference>
<sequence length="379" mass="43527">MDNLSEPIYHAWFAGVCKQWHLVAKDYNKKKKALPMLLLSLNNDHKTRRVLYGITEGKIFKNINLEVFYARRCCGFSHGWLATVDENMAITLLNPFNKSATKITLPSLKHRKRIKIPQFNVLKVILSHNPTPSQDNYTVVVIYAPSKLLAFINPTQQYAWTYLDENITGFTDITFYGGLVYAVGVRGLVVSFDVNSKNYSSSHQQLKPNIIVPRGCACHTTLRYAEREYIVESMKGDLLVVRRFMERKEGLLEEIEEEEEERKNLTESFKVHKLLLNDQTKGSLEEHVEVKSLGDEALFVGDNQSMSILASNFPGCQPNSIYFTDDSIDVFAIKNTYRPKGPFDMGIYCLENGTFQKHYTPEYKHRYLAPPLWVVPPLQ</sequence>
<name>A0AAW0LGJ1_QUESU</name>
<dbReference type="AlphaFoldDB" id="A0AAW0LGJ1"/>